<evidence type="ECO:0000256" key="9">
    <source>
        <dbReference type="ARBA" id="ARBA00023329"/>
    </source>
</evidence>
<feature type="compositionally biased region" description="Acidic residues" evidence="11">
    <location>
        <begin position="59"/>
        <end position="68"/>
    </location>
</feature>
<dbReference type="GO" id="GO:0016604">
    <property type="term" value="C:nuclear body"/>
    <property type="evidence" value="ECO:0007669"/>
    <property type="project" value="UniProtKB-SubCell"/>
</dbReference>
<keyword evidence="6" id="KW-0010">Activator</keyword>
<feature type="region of interest" description="Disordered" evidence="11">
    <location>
        <begin position="223"/>
        <end position="256"/>
    </location>
</feature>
<comment type="caution">
    <text evidence="12">The sequence shown here is derived from an EMBL/GenBank/DDBJ whole genome shotgun (WGS) entry which is preliminary data.</text>
</comment>
<dbReference type="AlphaFoldDB" id="A0AAV8YHP3"/>
<protein>
    <recommendedName>
        <fullName evidence="14">Tumor protein p53-inducible nuclear protein 1</fullName>
    </recommendedName>
</protein>
<dbReference type="PANTHER" id="PTHR31671">
    <property type="entry name" value="DIABETES AND OBESITY REGULATED, ISOFORM G"/>
    <property type="match status" value="1"/>
</dbReference>
<feature type="region of interest" description="Disordered" evidence="11">
    <location>
        <begin position="140"/>
        <end position="180"/>
    </location>
</feature>
<name>A0AAV8YHP3_9CUCU</name>
<feature type="compositionally biased region" description="Acidic residues" evidence="11">
    <location>
        <begin position="156"/>
        <end position="168"/>
    </location>
</feature>
<evidence type="ECO:0000256" key="3">
    <source>
        <dbReference type="ARBA" id="ARBA00022490"/>
    </source>
</evidence>
<feature type="compositionally biased region" description="Polar residues" evidence="11">
    <location>
        <begin position="140"/>
        <end position="153"/>
    </location>
</feature>
<keyword evidence="3" id="KW-0963">Cytoplasm</keyword>
<dbReference type="GO" id="GO:0045893">
    <property type="term" value="P:positive regulation of DNA-templated transcription"/>
    <property type="evidence" value="ECO:0007669"/>
    <property type="project" value="TreeGrafter"/>
</dbReference>
<accession>A0AAV8YHP3</accession>
<organism evidence="12 13">
    <name type="scientific">Aromia moschata</name>
    <dbReference type="NCBI Taxonomy" id="1265417"/>
    <lineage>
        <taxon>Eukaryota</taxon>
        <taxon>Metazoa</taxon>
        <taxon>Ecdysozoa</taxon>
        <taxon>Arthropoda</taxon>
        <taxon>Hexapoda</taxon>
        <taxon>Insecta</taxon>
        <taxon>Pterygota</taxon>
        <taxon>Neoptera</taxon>
        <taxon>Endopterygota</taxon>
        <taxon>Coleoptera</taxon>
        <taxon>Polyphaga</taxon>
        <taxon>Cucujiformia</taxon>
        <taxon>Chrysomeloidea</taxon>
        <taxon>Cerambycidae</taxon>
        <taxon>Cerambycinae</taxon>
        <taxon>Callichromatini</taxon>
        <taxon>Aromia</taxon>
    </lineage>
</organism>
<evidence type="ECO:0000256" key="8">
    <source>
        <dbReference type="ARBA" id="ARBA00023242"/>
    </source>
</evidence>
<evidence type="ECO:0000256" key="5">
    <source>
        <dbReference type="ARBA" id="ARBA00023015"/>
    </source>
</evidence>
<dbReference type="EMBL" id="JAPWTK010000097">
    <property type="protein sequence ID" value="KAJ8950629.1"/>
    <property type="molecule type" value="Genomic_DNA"/>
</dbReference>
<sequence>MFQSLANYLLGSVIGQDQGATAAGVENSSIRLTSVDHDDWVLVDRDSEGNSDASSVGSMDEEDCDDMDNAPPQVMLTRSSSTSSLPCVSNMEESWFITPPPCFTSTGPIIMRTSPLENLLIEHPSMSVYLCNSNRRHLNTTTAPMRASSPTLTSDHEEEESEVGEGELDQQQQVAVAQHRQPRLNRVQVLQQQERQRLKCRRAQKVQVQRACQAIKRGYLDRSNKAREVNSRNRRQRRGERSQGANRSYANNNRKC</sequence>
<proteinExistence type="predicted"/>
<evidence type="ECO:0000256" key="6">
    <source>
        <dbReference type="ARBA" id="ARBA00023159"/>
    </source>
</evidence>
<feature type="compositionally biased region" description="Low complexity" evidence="11">
    <location>
        <begin position="170"/>
        <end position="180"/>
    </location>
</feature>
<keyword evidence="13" id="KW-1185">Reference proteome</keyword>
<dbReference type="GO" id="GO:0031410">
    <property type="term" value="C:cytoplasmic vesicle"/>
    <property type="evidence" value="ECO:0007669"/>
    <property type="project" value="UniProtKB-KW"/>
</dbReference>
<dbReference type="GO" id="GO:0000045">
    <property type="term" value="P:autophagosome assembly"/>
    <property type="evidence" value="ECO:0007669"/>
    <property type="project" value="TreeGrafter"/>
</dbReference>
<comment type="subcellular location">
    <subcellularLocation>
        <location evidence="2">Cytoplasm</location>
        <location evidence="2">Cytosol</location>
    </subcellularLocation>
    <subcellularLocation>
        <location evidence="1">Cytoplasmic vesicle</location>
        <location evidence="1">Autophagosome</location>
    </subcellularLocation>
    <subcellularLocation>
        <location evidence="10">Nucleus</location>
        <location evidence="10">Nuclear body</location>
    </subcellularLocation>
</comment>
<dbReference type="GO" id="GO:0005776">
    <property type="term" value="C:autophagosome"/>
    <property type="evidence" value="ECO:0007669"/>
    <property type="project" value="UniProtKB-SubCell"/>
</dbReference>
<dbReference type="Proteomes" id="UP001162162">
    <property type="component" value="Unassembled WGS sequence"/>
</dbReference>
<keyword evidence="8" id="KW-0539">Nucleus</keyword>
<evidence type="ECO:0000256" key="11">
    <source>
        <dbReference type="SAM" id="MobiDB-lite"/>
    </source>
</evidence>
<dbReference type="GO" id="GO:0005829">
    <property type="term" value="C:cytosol"/>
    <property type="evidence" value="ECO:0007669"/>
    <property type="project" value="UniProtKB-SubCell"/>
</dbReference>
<evidence type="ECO:0000256" key="4">
    <source>
        <dbReference type="ARBA" id="ARBA00023006"/>
    </source>
</evidence>
<feature type="compositionally biased region" description="Polar residues" evidence="11">
    <location>
        <begin position="245"/>
        <end position="256"/>
    </location>
</feature>
<evidence type="ECO:0000256" key="1">
    <source>
        <dbReference type="ARBA" id="ARBA00004419"/>
    </source>
</evidence>
<gene>
    <name evidence="12" type="ORF">NQ318_010828</name>
</gene>
<evidence type="ECO:0008006" key="14">
    <source>
        <dbReference type="Google" id="ProtNLM"/>
    </source>
</evidence>
<dbReference type="InterPro" id="IPR029431">
    <property type="entry name" value="TP53INP"/>
</dbReference>
<keyword evidence="4" id="KW-0072">Autophagy</keyword>
<evidence type="ECO:0000256" key="10">
    <source>
        <dbReference type="ARBA" id="ARBA00034306"/>
    </source>
</evidence>
<evidence type="ECO:0000256" key="2">
    <source>
        <dbReference type="ARBA" id="ARBA00004514"/>
    </source>
</evidence>
<keyword evidence="9" id="KW-0968">Cytoplasmic vesicle</keyword>
<evidence type="ECO:0000313" key="13">
    <source>
        <dbReference type="Proteomes" id="UP001162162"/>
    </source>
</evidence>
<dbReference type="PANTHER" id="PTHR31671:SF3">
    <property type="entry name" value="DIABETES AND OBESITY REGULATED, ISOFORM G"/>
    <property type="match status" value="1"/>
</dbReference>
<feature type="region of interest" description="Disordered" evidence="11">
    <location>
        <begin position="45"/>
        <end position="83"/>
    </location>
</feature>
<keyword evidence="5" id="KW-0805">Transcription regulation</keyword>
<reference evidence="12" key="1">
    <citation type="journal article" date="2023" name="Insect Mol. Biol.">
        <title>Genome sequencing provides insights into the evolution of gene families encoding plant cell wall-degrading enzymes in longhorned beetles.</title>
        <authorList>
            <person name="Shin N.R."/>
            <person name="Okamura Y."/>
            <person name="Kirsch R."/>
            <person name="Pauchet Y."/>
        </authorList>
    </citation>
    <scope>NUCLEOTIDE SEQUENCE</scope>
    <source>
        <strain evidence="12">AMC_N1</strain>
    </source>
</reference>
<dbReference type="Pfam" id="PF14839">
    <property type="entry name" value="DOR"/>
    <property type="match status" value="1"/>
</dbReference>
<keyword evidence="7" id="KW-0804">Transcription</keyword>
<evidence type="ECO:0000256" key="7">
    <source>
        <dbReference type="ARBA" id="ARBA00023163"/>
    </source>
</evidence>
<evidence type="ECO:0000313" key="12">
    <source>
        <dbReference type="EMBL" id="KAJ8950629.1"/>
    </source>
</evidence>